<sequence length="259" mass="28536">MSSRRFKAPGPIATFFALLGLGILLSLGSWQALRYQQKSHAEGQRDALAEATPRPISDLAALNRGELDFHPVTVRGEFLSDRAFLIKHRVHQNKPGYWLVSPLRLPSDELLLINRGWVPYERGEAIARSLLEASAGEQEFHGLVHFLDYVVADTPARQRLARGEASEAILLWDSYDTEGMHSALEGTTAQRAVIVTLAPDHSGEPYPIASLAHITEPYLTAEKHFGYALTWYSLAVALIVIYAAAGFGVLHAQPMATRA</sequence>
<keyword evidence="5 6" id="KW-0472">Membrane</keyword>
<comment type="subcellular location">
    <subcellularLocation>
        <location evidence="6">Cell membrane</location>
        <topology evidence="6">Multi-pass membrane protein</topology>
    </subcellularLocation>
    <subcellularLocation>
        <location evidence="1">Membrane</location>
    </subcellularLocation>
</comment>
<feature type="transmembrane region" description="Helical" evidence="6">
    <location>
        <begin position="229"/>
        <end position="250"/>
    </location>
</feature>
<dbReference type="InterPro" id="IPR002994">
    <property type="entry name" value="Surf1/Shy1"/>
</dbReference>
<evidence type="ECO:0000256" key="3">
    <source>
        <dbReference type="ARBA" id="ARBA00022692"/>
    </source>
</evidence>
<evidence type="ECO:0000256" key="4">
    <source>
        <dbReference type="ARBA" id="ARBA00022989"/>
    </source>
</evidence>
<evidence type="ECO:0000313" key="7">
    <source>
        <dbReference type="EMBL" id="RAL21595.1"/>
    </source>
</evidence>
<dbReference type="Proteomes" id="UP000249169">
    <property type="component" value="Unassembled WGS sequence"/>
</dbReference>
<protein>
    <recommendedName>
        <fullName evidence="6">SURF1-like protein</fullName>
    </recommendedName>
</protein>
<comment type="similarity">
    <text evidence="2 6">Belongs to the SURF1 family.</text>
</comment>
<keyword evidence="4 6" id="KW-1133">Transmembrane helix</keyword>
<name>A0A328C4S4_9DELT</name>
<dbReference type="Pfam" id="PF02104">
    <property type="entry name" value="SURF1"/>
    <property type="match status" value="1"/>
</dbReference>
<keyword evidence="3 6" id="KW-0812">Transmembrane</keyword>
<evidence type="ECO:0000256" key="2">
    <source>
        <dbReference type="ARBA" id="ARBA00007165"/>
    </source>
</evidence>
<evidence type="ECO:0000256" key="5">
    <source>
        <dbReference type="ARBA" id="ARBA00023136"/>
    </source>
</evidence>
<proteinExistence type="inferred from homology"/>
<evidence type="ECO:0000256" key="6">
    <source>
        <dbReference type="RuleBase" id="RU363076"/>
    </source>
</evidence>
<comment type="caution">
    <text evidence="7">The sequence shown here is derived from an EMBL/GenBank/DDBJ whole genome shotgun (WGS) entry which is preliminary data.</text>
</comment>
<evidence type="ECO:0000313" key="8">
    <source>
        <dbReference type="Proteomes" id="UP000249169"/>
    </source>
</evidence>
<dbReference type="AlphaFoldDB" id="A0A328C4S4"/>
<dbReference type="CDD" id="cd06662">
    <property type="entry name" value="SURF1"/>
    <property type="match status" value="1"/>
</dbReference>
<dbReference type="RefSeq" id="WP_111730160.1">
    <property type="nucleotide sequence ID" value="NZ_QHKO01000005.1"/>
</dbReference>
<keyword evidence="6" id="KW-1003">Cell membrane</keyword>
<dbReference type="InterPro" id="IPR045214">
    <property type="entry name" value="Surf1/Surf4"/>
</dbReference>
<organism evidence="7 8">
    <name type="scientific">Lujinxingia litoralis</name>
    <dbReference type="NCBI Taxonomy" id="2211119"/>
    <lineage>
        <taxon>Bacteria</taxon>
        <taxon>Deltaproteobacteria</taxon>
        <taxon>Bradymonadales</taxon>
        <taxon>Lujinxingiaceae</taxon>
        <taxon>Lujinxingia</taxon>
    </lineage>
</organism>
<dbReference type="EMBL" id="QHKO01000005">
    <property type="protein sequence ID" value="RAL21595.1"/>
    <property type="molecule type" value="Genomic_DNA"/>
</dbReference>
<gene>
    <name evidence="7" type="ORF">DL240_12115</name>
</gene>
<dbReference type="GO" id="GO:0005886">
    <property type="term" value="C:plasma membrane"/>
    <property type="evidence" value="ECO:0007669"/>
    <property type="project" value="UniProtKB-SubCell"/>
</dbReference>
<dbReference type="PROSITE" id="PS50895">
    <property type="entry name" value="SURF1"/>
    <property type="match status" value="1"/>
</dbReference>
<comment type="caution">
    <text evidence="6">Lacks conserved residue(s) required for the propagation of feature annotation.</text>
</comment>
<evidence type="ECO:0000256" key="1">
    <source>
        <dbReference type="ARBA" id="ARBA00004370"/>
    </source>
</evidence>
<dbReference type="PANTHER" id="PTHR23427">
    <property type="entry name" value="SURFEIT LOCUS PROTEIN"/>
    <property type="match status" value="1"/>
</dbReference>
<keyword evidence="8" id="KW-1185">Reference proteome</keyword>
<dbReference type="OrthoDB" id="6079986at2"/>
<dbReference type="PANTHER" id="PTHR23427:SF2">
    <property type="entry name" value="SURFEIT LOCUS PROTEIN 1"/>
    <property type="match status" value="1"/>
</dbReference>
<accession>A0A328C4S4</accession>
<reference evidence="7 8" key="1">
    <citation type="submission" date="2018-05" db="EMBL/GenBank/DDBJ databases">
        <title>Lujinxingia marina gen. nov. sp. nov., a new facultative anaerobic member of the class Deltaproteobacteria, and proposal of Lujinxingaceae fam. nov.</title>
        <authorList>
            <person name="Li C.-M."/>
        </authorList>
    </citation>
    <scope>NUCLEOTIDE SEQUENCE [LARGE SCALE GENOMIC DNA]</scope>
    <source>
        <strain evidence="7 8">B210</strain>
    </source>
</reference>